<dbReference type="AlphaFoldDB" id="C6XJ36"/>
<dbReference type="CDD" id="cd00090">
    <property type="entry name" value="HTH_ARSR"/>
    <property type="match status" value="1"/>
</dbReference>
<dbReference type="SUPFAM" id="SSF46785">
    <property type="entry name" value="Winged helix' DNA-binding domain"/>
    <property type="match status" value="1"/>
</dbReference>
<dbReference type="KEGG" id="hba:Hbal_1441"/>
<proteinExistence type="predicted"/>
<dbReference type="PANTHER" id="PTHR33221">
    <property type="entry name" value="WINGED HELIX-TURN-HELIX TRANSCRIPTIONAL REGULATOR, RRF2 FAMILY"/>
    <property type="match status" value="1"/>
</dbReference>
<dbReference type="GO" id="GO:0003700">
    <property type="term" value="F:DNA-binding transcription factor activity"/>
    <property type="evidence" value="ECO:0007669"/>
    <property type="project" value="TreeGrafter"/>
</dbReference>
<evidence type="ECO:0000256" key="1">
    <source>
        <dbReference type="ARBA" id="ARBA00023125"/>
    </source>
</evidence>
<dbReference type="RefSeq" id="WP_015827281.1">
    <property type="nucleotide sequence ID" value="NC_012982.1"/>
</dbReference>
<dbReference type="InterPro" id="IPR036390">
    <property type="entry name" value="WH_DNA-bd_sf"/>
</dbReference>
<keyword evidence="1" id="KW-0238">DNA-binding</keyword>
<dbReference type="PROSITE" id="PS51197">
    <property type="entry name" value="HTH_RRF2_2"/>
    <property type="match status" value="1"/>
</dbReference>
<dbReference type="Proteomes" id="UP000002745">
    <property type="component" value="Chromosome"/>
</dbReference>
<sequence length="147" mass="15991">MKLGSRGRYAVMALVDLASNDMDGPVSLSDIAERQKISLSYLEQLFAKLRKANIVKSVRGPGGGYLLLNDASKTMVSQIIVAVDEPIQTTRCGEMGGKPCTGRLERCATHDLWRELRLHIIQFLSGVSISDVLSGNVKGMSGVLERL</sequence>
<dbReference type="PANTHER" id="PTHR33221:SF5">
    <property type="entry name" value="HTH-TYPE TRANSCRIPTIONAL REGULATOR ISCR"/>
    <property type="match status" value="1"/>
</dbReference>
<dbReference type="Gene3D" id="1.10.10.10">
    <property type="entry name" value="Winged helix-like DNA-binding domain superfamily/Winged helix DNA-binding domain"/>
    <property type="match status" value="1"/>
</dbReference>
<dbReference type="Pfam" id="PF02082">
    <property type="entry name" value="Rrf2"/>
    <property type="match status" value="1"/>
</dbReference>
<dbReference type="InterPro" id="IPR000944">
    <property type="entry name" value="Tscrpt_reg_Rrf2"/>
</dbReference>
<dbReference type="GO" id="GO:0003677">
    <property type="term" value="F:DNA binding"/>
    <property type="evidence" value="ECO:0007669"/>
    <property type="project" value="UniProtKB-KW"/>
</dbReference>
<dbReference type="STRING" id="582402.Hbal_1441"/>
<dbReference type="HOGENOM" id="CLU_107144_0_0_5"/>
<dbReference type="EMBL" id="CP001678">
    <property type="protein sequence ID" value="ACT59131.1"/>
    <property type="molecule type" value="Genomic_DNA"/>
</dbReference>
<protein>
    <submittedName>
        <fullName evidence="2">Transcriptional regulator, BadM/Rrf2 family</fullName>
    </submittedName>
</protein>
<evidence type="ECO:0000313" key="3">
    <source>
        <dbReference type="Proteomes" id="UP000002745"/>
    </source>
</evidence>
<accession>C6XJ36</accession>
<dbReference type="GO" id="GO:0005829">
    <property type="term" value="C:cytosol"/>
    <property type="evidence" value="ECO:0007669"/>
    <property type="project" value="TreeGrafter"/>
</dbReference>
<reference evidence="3" key="1">
    <citation type="journal article" date="2011" name="J. Bacteriol.">
        <title>Genome sequences of eight morphologically diverse alphaproteobacteria.</title>
        <authorList>
            <consortium name="US DOE Joint Genome Institute"/>
            <person name="Brown P.J."/>
            <person name="Kysela D.T."/>
            <person name="Buechlein A."/>
            <person name="Hemmerich C."/>
            <person name="Brun Y.V."/>
        </authorList>
    </citation>
    <scope>NUCLEOTIDE SEQUENCE [LARGE SCALE GENOMIC DNA]</scope>
    <source>
        <strain evidence="3">ATCC 49814 / DSM 5838 / IFAM 1418</strain>
    </source>
</reference>
<evidence type="ECO:0000313" key="2">
    <source>
        <dbReference type="EMBL" id="ACT59131.1"/>
    </source>
</evidence>
<organism evidence="2 3">
    <name type="scientific">Hirschia baltica (strain ATCC 49814 / DSM 5838 / IFAM 1418)</name>
    <dbReference type="NCBI Taxonomy" id="582402"/>
    <lineage>
        <taxon>Bacteria</taxon>
        <taxon>Pseudomonadati</taxon>
        <taxon>Pseudomonadota</taxon>
        <taxon>Alphaproteobacteria</taxon>
        <taxon>Hyphomonadales</taxon>
        <taxon>Hyphomonadaceae</taxon>
        <taxon>Hirschia</taxon>
    </lineage>
</organism>
<keyword evidence="3" id="KW-1185">Reference proteome</keyword>
<dbReference type="eggNOG" id="COG1959">
    <property type="taxonomic scope" value="Bacteria"/>
</dbReference>
<name>C6XJ36_HIRBI</name>
<dbReference type="NCBIfam" id="TIGR00738">
    <property type="entry name" value="rrf2_super"/>
    <property type="match status" value="1"/>
</dbReference>
<dbReference type="InterPro" id="IPR011991">
    <property type="entry name" value="ArsR-like_HTH"/>
</dbReference>
<dbReference type="OrthoDB" id="9808360at2"/>
<gene>
    <name evidence="2" type="ordered locus">Hbal_1441</name>
</gene>
<dbReference type="InterPro" id="IPR036388">
    <property type="entry name" value="WH-like_DNA-bd_sf"/>
</dbReference>